<reference evidence="2 3" key="1">
    <citation type="submission" date="2019-12" db="EMBL/GenBank/DDBJ databases">
        <authorList>
            <person name="Alioto T."/>
            <person name="Alioto T."/>
            <person name="Gomez Garrido J."/>
        </authorList>
    </citation>
    <scope>NUCLEOTIDE SEQUENCE [LARGE SCALE GENOMIC DNA]</scope>
</reference>
<sequence>MRTHGWQIGRPKPNYLGSAYTRPKPCVRIAWAGEGLNPSPTHQVPQTFPPSPTHEHTSISPQIGASHPPNFFIPSLGHYTLVTLEYLVHQHHPLKHPHLPRTRRVQLLPAEQAIRPAAPINILSTQNSWRKVNQYKQGRQDNQDEADHEDDVDIHPDPQHEPLADTPVLRQKFATMTQLSRDVQQLQTQEDVSDLCRSTNTLIGRLDRYTGMMDGMQFWADQTYDMVRNMQIEMG</sequence>
<feature type="region of interest" description="Disordered" evidence="1">
    <location>
        <begin position="135"/>
        <end position="163"/>
    </location>
</feature>
<organism evidence="2 3">
    <name type="scientific">Olea europaea subsp. europaea</name>
    <dbReference type="NCBI Taxonomy" id="158383"/>
    <lineage>
        <taxon>Eukaryota</taxon>
        <taxon>Viridiplantae</taxon>
        <taxon>Streptophyta</taxon>
        <taxon>Embryophyta</taxon>
        <taxon>Tracheophyta</taxon>
        <taxon>Spermatophyta</taxon>
        <taxon>Magnoliopsida</taxon>
        <taxon>eudicotyledons</taxon>
        <taxon>Gunneridae</taxon>
        <taxon>Pentapetalae</taxon>
        <taxon>asterids</taxon>
        <taxon>lamiids</taxon>
        <taxon>Lamiales</taxon>
        <taxon>Oleaceae</taxon>
        <taxon>Oleeae</taxon>
        <taxon>Olea</taxon>
    </lineage>
</organism>
<feature type="compositionally biased region" description="Basic and acidic residues" evidence="1">
    <location>
        <begin position="153"/>
        <end position="163"/>
    </location>
</feature>
<accession>A0A8S0VA36</accession>
<keyword evidence="3" id="KW-1185">Reference proteome</keyword>
<proteinExistence type="predicted"/>
<feature type="region of interest" description="Disordered" evidence="1">
    <location>
        <begin position="38"/>
        <end position="61"/>
    </location>
</feature>
<dbReference type="AlphaFoldDB" id="A0A8S0VA36"/>
<feature type="compositionally biased region" description="Acidic residues" evidence="1">
    <location>
        <begin position="143"/>
        <end position="152"/>
    </location>
</feature>
<evidence type="ECO:0000313" key="3">
    <source>
        <dbReference type="Proteomes" id="UP000594638"/>
    </source>
</evidence>
<protein>
    <submittedName>
        <fullName evidence="2">Uncharacterized protein</fullName>
    </submittedName>
</protein>
<dbReference type="Proteomes" id="UP000594638">
    <property type="component" value="Unassembled WGS sequence"/>
</dbReference>
<dbReference type="EMBL" id="CACTIH010009223">
    <property type="protein sequence ID" value="CAA3027833.1"/>
    <property type="molecule type" value="Genomic_DNA"/>
</dbReference>
<evidence type="ECO:0000256" key="1">
    <source>
        <dbReference type="SAM" id="MobiDB-lite"/>
    </source>
</evidence>
<dbReference type="Gramene" id="OE9A027612T1">
    <property type="protein sequence ID" value="OE9A027612C1"/>
    <property type="gene ID" value="OE9A027612"/>
</dbReference>
<name>A0A8S0VA36_OLEEU</name>
<comment type="caution">
    <text evidence="2">The sequence shown here is derived from an EMBL/GenBank/DDBJ whole genome shotgun (WGS) entry which is preliminary data.</text>
</comment>
<gene>
    <name evidence="2" type="ORF">OLEA9_A027612</name>
</gene>
<evidence type="ECO:0000313" key="2">
    <source>
        <dbReference type="EMBL" id="CAA3027833.1"/>
    </source>
</evidence>